<accession>A0A1X0QGE8</accession>
<organism evidence="2 3">
    <name type="scientific">Hepatospora eriocheir</name>
    <dbReference type="NCBI Taxonomy" id="1081669"/>
    <lineage>
        <taxon>Eukaryota</taxon>
        <taxon>Fungi</taxon>
        <taxon>Fungi incertae sedis</taxon>
        <taxon>Microsporidia</taxon>
        <taxon>Hepatosporidae</taxon>
        <taxon>Hepatospora</taxon>
    </lineage>
</organism>
<dbReference type="VEuPathDB" id="MicrosporidiaDB:A0H76_1836"/>
<keyword evidence="1" id="KW-0472">Membrane</keyword>
<evidence type="ECO:0008006" key="4">
    <source>
        <dbReference type="Google" id="ProtNLM"/>
    </source>
</evidence>
<name>A0A1X0QGE8_9MICR</name>
<dbReference type="Proteomes" id="UP000192501">
    <property type="component" value="Unassembled WGS sequence"/>
</dbReference>
<evidence type="ECO:0000313" key="3">
    <source>
        <dbReference type="Proteomes" id="UP000192501"/>
    </source>
</evidence>
<keyword evidence="1" id="KW-1133">Transmembrane helix</keyword>
<keyword evidence="1" id="KW-0812">Transmembrane</keyword>
<proteinExistence type="predicted"/>
<evidence type="ECO:0000313" key="2">
    <source>
        <dbReference type="EMBL" id="ORD98851.1"/>
    </source>
</evidence>
<reference evidence="2 3" key="1">
    <citation type="journal article" date="2017" name="Environ. Microbiol.">
        <title>Decay of the glycolytic pathway and adaptation to intranuclear parasitism within Enterocytozoonidae microsporidia.</title>
        <authorList>
            <person name="Wiredu Boakye D."/>
            <person name="Jaroenlak P."/>
            <person name="Prachumwat A."/>
            <person name="Williams T.A."/>
            <person name="Bateman K.S."/>
            <person name="Itsathitphaisarn O."/>
            <person name="Sritunyalucksana K."/>
            <person name="Paszkiewicz K.H."/>
            <person name="Moore K.A."/>
            <person name="Stentiford G.D."/>
            <person name="Williams B.A."/>
        </authorList>
    </citation>
    <scope>NUCLEOTIDE SEQUENCE [LARGE SCALE GENOMIC DNA]</scope>
    <source>
        <strain evidence="3">canceri</strain>
    </source>
</reference>
<dbReference type="AlphaFoldDB" id="A0A1X0QGE8"/>
<comment type="caution">
    <text evidence="2">The sequence shown here is derived from an EMBL/GenBank/DDBJ whole genome shotgun (WGS) entry which is preliminary data.</text>
</comment>
<evidence type="ECO:0000256" key="1">
    <source>
        <dbReference type="SAM" id="Phobius"/>
    </source>
</evidence>
<sequence>MTETGNYNFSQSNAPNNPQYYFNRHQQFNDQHYFNQQQLNGQQQFNKQLIQDENENDLEKSNRYWCSFYVFYGIIIFFTFAFLAIIMICSEDFRNGILKVIGIKLNQ</sequence>
<gene>
    <name evidence="2" type="ORF">A0H76_1836</name>
</gene>
<dbReference type="VEuPathDB" id="MicrosporidiaDB:HERIO_1027"/>
<protein>
    <recommendedName>
        <fullName evidence="4">Transmembrane protein</fullName>
    </recommendedName>
</protein>
<dbReference type="EMBL" id="LTAI01000413">
    <property type="protein sequence ID" value="ORD98851.1"/>
    <property type="molecule type" value="Genomic_DNA"/>
</dbReference>
<feature type="transmembrane region" description="Helical" evidence="1">
    <location>
        <begin position="69"/>
        <end position="89"/>
    </location>
</feature>